<dbReference type="GO" id="GO:0003952">
    <property type="term" value="F:NAD+ synthase (glutamine-hydrolyzing) activity"/>
    <property type="evidence" value="ECO:0007669"/>
    <property type="project" value="UniProtKB-UniRule"/>
</dbReference>
<accession>A0A6P2P2Y9</accession>
<dbReference type="PANTHER" id="PTHR23090:SF9">
    <property type="entry name" value="GLUTAMINE-DEPENDENT NAD(+) SYNTHETASE"/>
    <property type="match status" value="1"/>
</dbReference>
<feature type="domain" description="CN hydrolase" evidence="11">
    <location>
        <begin position="29"/>
        <end position="304"/>
    </location>
</feature>
<feature type="active site" description="For glutaminase activity" evidence="7">
    <location>
        <position position="170"/>
    </location>
</feature>
<dbReference type="InterPro" id="IPR014445">
    <property type="entry name" value="Gln-dep_NAD_synthase"/>
</dbReference>
<name>A0A6P2P2Y9_9BURK</name>
<protein>
    <recommendedName>
        <fullName evidence="7 8">Glutamine-dependent NAD(+) synthetase</fullName>
        <ecNumber evidence="7 8">6.3.5.1</ecNumber>
    </recommendedName>
    <alternativeName>
        <fullName evidence="7 8">NAD(+) synthase [glutamine-hydrolyzing]</fullName>
    </alternativeName>
</protein>
<feature type="binding site" evidence="7">
    <location>
        <position position="428"/>
    </location>
    <ligand>
        <name>deamido-NAD(+)</name>
        <dbReference type="ChEBI" id="CHEBI:58437"/>
        <note>ligand shared between two neighboring subunits</note>
    </ligand>
</feature>
<evidence type="ECO:0000313" key="13">
    <source>
        <dbReference type="Proteomes" id="UP000494222"/>
    </source>
</evidence>
<dbReference type="GO" id="GO:0008795">
    <property type="term" value="F:NAD+ synthase activity"/>
    <property type="evidence" value="ECO:0007669"/>
    <property type="project" value="UniProtKB-UniRule"/>
</dbReference>
<proteinExistence type="inferred from homology"/>
<dbReference type="PROSITE" id="PS50263">
    <property type="entry name" value="CN_HYDROLASE"/>
    <property type="match status" value="1"/>
</dbReference>
<dbReference type="SUPFAM" id="SSF56317">
    <property type="entry name" value="Carbon-nitrogen hydrolase"/>
    <property type="match status" value="1"/>
</dbReference>
<dbReference type="HAMAP" id="MF_02090">
    <property type="entry name" value="NadE_glutamine_dep"/>
    <property type="match status" value="1"/>
</dbReference>
<dbReference type="GO" id="GO:0004359">
    <property type="term" value="F:glutaminase activity"/>
    <property type="evidence" value="ECO:0007669"/>
    <property type="project" value="InterPro"/>
</dbReference>
<dbReference type="InterPro" id="IPR014729">
    <property type="entry name" value="Rossmann-like_a/b/a_fold"/>
</dbReference>
<evidence type="ECO:0000256" key="9">
    <source>
        <dbReference type="RuleBase" id="RU003811"/>
    </source>
</evidence>
<feature type="binding site" evidence="7">
    <location>
        <begin position="345"/>
        <end position="352"/>
    </location>
    <ligand>
        <name>ATP</name>
        <dbReference type="ChEBI" id="CHEBI:30616"/>
    </ligand>
</feature>
<feature type="binding site" evidence="7">
    <location>
        <position position="457"/>
    </location>
    <ligand>
        <name>deamido-NAD(+)</name>
        <dbReference type="ChEBI" id="CHEBI:58437"/>
        <note>ligand shared between two neighboring subunits</note>
    </ligand>
</feature>
<evidence type="ECO:0000256" key="8">
    <source>
        <dbReference type="PIRNR" id="PIRNR006630"/>
    </source>
</evidence>
<feature type="binding site" evidence="7">
    <location>
        <position position="238"/>
    </location>
    <ligand>
        <name>L-glutamine</name>
        <dbReference type="ChEBI" id="CHEBI:58359"/>
    </ligand>
</feature>
<feature type="active site" description="Proton acceptor; for glutaminase activity" evidence="7">
    <location>
        <position position="69"/>
    </location>
</feature>
<dbReference type="InterPro" id="IPR003694">
    <property type="entry name" value="NAD_synthase"/>
</dbReference>
<comment type="catalytic activity">
    <reaction evidence="7 8">
        <text>deamido-NAD(+) + L-glutamine + ATP + H2O = L-glutamate + AMP + diphosphate + NAD(+) + H(+)</text>
        <dbReference type="Rhea" id="RHEA:24384"/>
        <dbReference type="ChEBI" id="CHEBI:15377"/>
        <dbReference type="ChEBI" id="CHEBI:15378"/>
        <dbReference type="ChEBI" id="CHEBI:29985"/>
        <dbReference type="ChEBI" id="CHEBI:30616"/>
        <dbReference type="ChEBI" id="CHEBI:33019"/>
        <dbReference type="ChEBI" id="CHEBI:57540"/>
        <dbReference type="ChEBI" id="CHEBI:58359"/>
        <dbReference type="ChEBI" id="CHEBI:58437"/>
        <dbReference type="ChEBI" id="CHEBI:456215"/>
        <dbReference type="EC" id="6.3.5.1"/>
    </reaction>
</comment>
<dbReference type="EC" id="6.3.5.1" evidence="7 8"/>
<dbReference type="InterPro" id="IPR022310">
    <property type="entry name" value="NAD/GMP_synthase"/>
</dbReference>
<dbReference type="EMBL" id="CABVPL010000045">
    <property type="protein sequence ID" value="VWC01540.1"/>
    <property type="molecule type" value="Genomic_DNA"/>
</dbReference>
<dbReference type="Pfam" id="PF02540">
    <property type="entry name" value="NAD_synthase"/>
    <property type="match status" value="1"/>
</dbReference>
<feature type="region of interest" description="Disordered" evidence="10">
    <location>
        <begin position="115"/>
        <end position="149"/>
    </location>
</feature>
<dbReference type="InterPro" id="IPR036526">
    <property type="entry name" value="C-N_Hydrolase_sf"/>
</dbReference>
<dbReference type="Pfam" id="PF00795">
    <property type="entry name" value="CN_hydrolase"/>
    <property type="match status" value="1"/>
</dbReference>
<dbReference type="AlphaFoldDB" id="A0A6P2P2Y9"/>
<evidence type="ECO:0000256" key="10">
    <source>
        <dbReference type="SAM" id="MobiDB-lite"/>
    </source>
</evidence>
<evidence type="ECO:0000256" key="2">
    <source>
        <dbReference type="ARBA" id="ARBA00007145"/>
    </source>
</evidence>
<feature type="compositionally biased region" description="Basic and acidic residues" evidence="10">
    <location>
        <begin position="118"/>
        <end position="127"/>
    </location>
</feature>
<feature type="active site" description="Nucleophile; for glutaminase activity" evidence="7">
    <location>
        <position position="206"/>
    </location>
</feature>
<dbReference type="NCBIfam" id="TIGR00552">
    <property type="entry name" value="nadE"/>
    <property type="match status" value="1"/>
</dbReference>
<evidence type="ECO:0000256" key="5">
    <source>
        <dbReference type="ARBA" id="ARBA00022840"/>
    </source>
</evidence>
<evidence type="ECO:0000256" key="6">
    <source>
        <dbReference type="ARBA" id="ARBA00023027"/>
    </source>
</evidence>
<feature type="binding site" evidence="7">
    <location>
        <position position="572"/>
    </location>
    <ligand>
        <name>deamido-NAD(+)</name>
        <dbReference type="ChEBI" id="CHEBI:58437"/>
        <note>ligand shared between two neighboring subunits</note>
    </ligand>
</feature>
<keyword evidence="5 7" id="KW-0067">ATP-binding</keyword>
<keyword evidence="4 7" id="KW-0547">Nucleotide-binding</keyword>
<evidence type="ECO:0000256" key="3">
    <source>
        <dbReference type="ARBA" id="ARBA00022598"/>
    </source>
</evidence>
<comment type="pathway">
    <text evidence="1 7 8">Cofactor biosynthesis; NAD(+) biosynthesis; NAD(+) from deamido-NAD(+) (L-Gln route): step 1/1.</text>
</comment>
<evidence type="ECO:0000313" key="12">
    <source>
        <dbReference type="EMBL" id="VWC01540.1"/>
    </source>
</evidence>
<dbReference type="FunFam" id="3.40.50.620:FF:000106">
    <property type="entry name" value="Glutamine-dependent NAD(+) synthetase"/>
    <property type="match status" value="1"/>
</dbReference>
<evidence type="ECO:0000256" key="7">
    <source>
        <dbReference type="HAMAP-Rule" id="MF_02090"/>
    </source>
</evidence>
<dbReference type="GO" id="GO:0005737">
    <property type="term" value="C:cytoplasm"/>
    <property type="evidence" value="ECO:0007669"/>
    <property type="project" value="InterPro"/>
</dbReference>
<comment type="similarity">
    <text evidence="2 7 8">In the C-terminal section; belongs to the NAD synthetase family.</text>
</comment>
<feature type="binding site" evidence="7">
    <location>
        <position position="452"/>
    </location>
    <ligand>
        <name>ATP</name>
        <dbReference type="ChEBI" id="CHEBI:30616"/>
    </ligand>
</feature>
<dbReference type="CDD" id="cd00553">
    <property type="entry name" value="NAD_synthase"/>
    <property type="match status" value="1"/>
</dbReference>
<feature type="binding site" evidence="7">
    <location>
        <position position="232"/>
    </location>
    <ligand>
        <name>L-glutamine</name>
        <dbReference type="ChEBI" id="CHEBI:58359"/>
    </ligand>
</feature>
<comment type="similarity">
    <text evidence="9">Belongs to the NAD synthetase family.</text>
</comment>
<evidence type="ECO:0000256" key="1">
    <source>
        <dbReference type="ARBA" id="ARBA00005188"/>
    </source>
</evidence>
<evidence type="ECO:0000256" key="4">
    <source>
        <dbReference type="ARBA" id="ARBA00022741"/>
    </source>
</evidence>
<dbReference type="GO" id="GO:0005524">
    <property type="term" value="F:ATP binding"/>
    <property type="evidence" value="ECO:0007669"/>
    <property type="project" value="UniProtKB-UniRule"/>
</dbReference>
<evidence type="ECO:0000259" key="11">
    <source>
        <dbReference type="PROSITE" id="PS50263"/>
    </source>
</evidence>
<dbReference type="PIRSF" id="PIRSF006630">
    <property type="entry name" value="NADS_GAT"/>
    <property type="match status" value="1"/>
</dbReference>
<comment type="caution">
    <text evidence="7">Lacks conserved residue(s) required for the propagation of feature annotation.</text>
</comment>
<dbReference type="CDD" id="cd07570">
    <property type="entry name" value="GAT_Gln-NAD-synth"/>
    <property type="match status" value="1"/>
</dbReference>
<keyword evidence="3 7" id="KW-0436">Ligase</keyword>
<dbReference type="SUPFAM" id="SSF52402">
    <property type="entry name" value="Adenine nucleotide alpha hydrolases-like"/>
    <property type="match status" value="1"/>
</dbReference>
<keyword evidence="6 7" id="KW-0520">NAD</keyword>
<gene>
    <name evidence="7" type="primary">nadE</name>
    <name evidence="12" type="ORF">BLA24064_04844</name>
</gene>
<dbReference type="Proteomes" id="UP000494222">
    <property type="component" value="Unassembled WGS sequence"/>
</dbReference>
<dbReference type="Gene3D" id="3.60.110.10">
    <property type="entry name" value="Carbon-nitrogen hydrolase"/>
    <property type="match status" value="1"/>
</dbReference>
<dbReference type="UniPathway" id="UPA00253">
    <property type="reaction ID" value="UER00334"/>
</dbReference>
<dbReference type="PANTHER" id="PTHR23090">
    <property type="entry name" value="NH 3 /GLUTAMINE-DEPENDENT NAD + SYNTHETASE"/>
    <property type="match status" value="1"/>
</dbReference>
<comment type="function">
    <text evidence="7">Catalyzes the ATP-dependent amidation of deamido-NAD to form NAD. Uses L-glutamine as a nitrogen source.</text>
</comment>
<dbReference type="Gene3D" id="3.40.50.620">
    <property type="entry name" value="HUPs"/>
    <property type="match status" value="1"/>
</dbReference>
<dbReference type="NCBIfam" id="NF010588">
    <property type="entry name" value="PRK13981.1"/>
    <property type="match status" value="1"/>
</dbReference>
<dbReference type="GO" id="GO:0009435">
    <property type="term" value="P:NAD+ biosynthetic process"/>
    <property type="evidence" value="ECO:0007669"/>
    <property type="project" value="UniProtKB-UniRule"/>
</dbReference>
<reference evidence="12 13" key="1">
    <citation type="submission" date="2019-09" db="EMBL/GenBank/DDBJ databases">
        <authorList>
            <person name="Depoorter E."/>
        </authorList>
    </citation>
    <scope>NUCLEOTIDE SEQUENCE [LARGE SCALE GENOMIC DNA]</scope>
    <source>
        <strain evidence="12">LMG 24064</strain>
    </source>
</reference>
<dbReference type="InterPro" id="IPR003010">
    <property type="entry name" value="C-N_Hydrolase"/>
</dbReference>
<sequence length="604" mass="65358">MRAAVARVRDDFVSRSRRAAGLRRPVMKTRLALAQINVTVGDFAGNVARIVAAARAAHEDGAHLMVAPELALSGYPPEDLLLRPAFYTAAAAALDTLADALSAFDGLAVLVGHPLRGPGREPSREPGGDAQASAVDGNANRPIERGVPPSDTYNAVSLIVGGEIVGTYRKQDLPNADVFDEKRYFATDTTPLVFELNGVRYGVIICEDAWHASAAQIAKAAGAQVLLIPNGSPYHMNKEALRIDILRARIRETGLPMVYVNLVGGQDELVFDGGSFVLDGDGDGTLVARMPQFDEGHAIVEFDGARPLPGKIAPELPVDAQVYRALVTGVRDYIGKNGFPGALIGLSGGVDSALVLAVACDALGPDRVRAVMMPSRYTADISTTDAAEMARRVGVRYDEIAIAPMFDAFRAALAGEFAGRAEDATEENIQARIRGTLLMALSNKFGSIVLTTGNKSEMAVGYCTLYGDMAGGFAVIKDIAKTQVYRLCRYRNATADYGARDVIPERILTRAPSAELRENQTDQDSLPPYDVLDAIMRMYMEEDRPLTEIVAAGYAETDVARVTRLIKVNEYKRRQAPIGIRVTHRAFGRDWRYPITSRFTERLD</sequence>
<organism evidence="12 13">
    <name type="scientific">Burkholderia latens</name>
    <dbReference type="NCBI Taxonomy" id="488446"/>
    <lineage>
        <taxon>Bacteria</taxon>
        <taxon>Pseudomonadati</taxon>
        <taxon>Pseudomonadota</taxon>
        <taxon>Betaproteobacteria</taxon>
        <taxon>Burkholderiales</taxon>
        <taxon>Burkholderiaceae</taxon>
        <taxon>Burkholderia</taxon>
        <taxon>Burkholderia cepacia complex</taxon>
    </lineage>
</organism>